<feature type="region of interest" description="Disordered" evidence="1">
    <location>
        <begin position="80"/>
        <end position="120"/>
    </location>
</feature>
<evidence type="ECO:0000313" key="3">
    <source>
        <dbReference type="Proteomes" id="UP000726737"/>
    </source>
</evidence>
<feature type="region of interest" description="Disordered" evidence="1">
    <location>
        <begin position="145"/>
        <end position="195"/>
    </location>
</feature>
<gene>
    <name evidence="2" type="ORF">BG011_008572</name>
</gene>
<feature type="region of interest" description="Disordered" evidence="1">
    <location>
        <begin position="415"/>
        <end position="442"/>
    </location>
</feature>
<organism evidence="2 3">
    <name type="scientific">Mortierella polycephala</name>
    <dbReference type="NCBI Taxonomy" id="41804"/>
    <lineage>
        <taxon>Eukaryota</taxon>
        <taxon>Fungi</taxon>
        <taxon>Fungi incertae sedis</taxon>
        <taxon>Mucoromycota</taxon>
        <taxon>Mortierellomycotina</taxon>
        <taxon>Mortierellomycetes</taxon>
        <taxon>Mortierellales</taxon>
        <taxon>Mortierellaceae</taxon>
        <taxon>Mortierella</taxon>
    </lineage>
</organism>
<dbReference type="AlphaFoldDB" id="A0A9P6PNR0"/>
<dbReference type="EMBL" id="JAAAJA010000714">
    <property type="protein sequence ID" value="KAG0250206.1"/>
    <property type="molecule type" value="Genomic_DNA"/>
</dbReference>
<sequence length="576" mass="62804">MDTRKPAFRNLQPRAAAAIDFNDSDDDEGGLLSADYRAQRKTTQDLVDFFKTAPPPPSPSSLPPIVEDEKKKRTLLQRLRNRKPNSRVRSGNRNSTLVAPRSGAGSTVSTSSGFTLGKGSEVATLPNGRKYIMIAVDYKDKAACPSTSIPESTTTGGKSSTSSILIAKTPEAGSSPKRLSKNSLEDNPGSRHRSVLNSNNIKVTTTFQEMQDNDKATNFGGDQRRSIIIQAGGGESANFILDNTPFLLDNLALGTDFVMPSAASETKRGSQLTPEQDDDAEVTGHRGSISLKSGQGLGSEKPNNKVKFNITETQTPMDEESVSKALAQRIASHKTELHKNKGLLTDTTNPTITSSFKDKFNQSAEIVFPKPVTRKKVRHVQIQTQHCIMRPMYTQTEPIESLVHDLQVKELGISTNDMGTSTDHDHTVSRTTVRETTSTETGTCSVSHAKVADMVSSLSQPVSPTVAVRTSSASNGTSATGDSTSQSFVSMLSMTEQDELVQLRQQNAVLQTQVVSLQNDLAAEIRARARTAVAMQDTRDKFEMLSAIAYKKIKEMIFQRHVLEMEVRELRADVDL</sequence>
<dbReference type="OrthoDB" id="2289096at2759"/>
<feature type="compositionally biased region" description="Low complexity" evidence="1">
    <location>
        <begin position="102"/>
        <end position="115"/>
    </location>
</feature>
<feature type="compositionally biased region" description="Low complexity" evidence="1">
    <location>
        <begin position="152"/>
        <end position="163"/>
    </location>
</feature>
<feature type="compositionally biased region" description="Polar residues" evidence="1">
    <location>
        <begin position="87"/>
        <end position="97"/>
    </location>
</feature>
<dbReference type="Proteomes" id="UP000726737">
    <property type="component" value="Unassembled WGS sequence"/>
</dbReference>
<evidence type="ECO:0000313" key="2">
    <source>
        <dbReference type="EMBL" id="KAG0250206.1"/>
    </source>
</evidence>
<proteinExistence type="predicted"/>
<protein>
    <submittedName>
        <fullName evidence="2">Uncharacterized protein</fullName>
    </submittedName>
</protein>
<reference evidence="2" key="1">
    <citation type="journal article" date="2020" name="Fungal Divers.">
        <title>Resolving the Mortierellaceae phylogeny through synthesis of multi-gene phylogenetics and phylogenomics.</title>
        <authorList>
            <person name="Vandepol N."/>
            <person name="Liber J."/>
            <person name="Desiro A."/>
            <person name="Na H."/>
            <person name="Kennedy M."/>
            <person name="Barry K."/>
            <person name="Grigoriev I.V."/>
            <person name="Miller A.N."/>
            <person name="O'Donnell K."/>
            <person name="Stajich J.E."/>
            <person name="Bonito G."/>
        </authorList>
    </citation>
    <scope>NUCLEOTIDE SEQUENCE</scope>
    <source>
        <strain evidence="2">KOD948</strain>
    </source>
</reference>
<accession>A0A9P6PNR0</accession>
<name>A0A9P6PNR0_9FUNG</name>
<feature type="compositionally biased region" description="Low complexity" evidence="1">
    <location>
        <begin position="429"/>
        <end position="441"/>
    </location>
</feature>
<keyword evidence="3" id="KW-1185">Reference proteome</keyword>
<feature type="region of interest" description="Disordered" evidence="1">
    <location>
        <begin position="262"/>
        <end position="304"/>
    </location>
</feature>
<comment type="caution">
    <text evidence="2">The sequence shown here is derived from an EMBL/GenBank/DDBJ whole genome shotgun (WGS) entry which is preliminary data.</text>
</comment>
<evidence type="ECO:0000256" key="1">
    <source>
        <dbReference type="SAM" id="MobiDB-lite"/>
    </source>
</evidence>